<keyword evidence="3" id="KW-1185">Reference proteome</keyword>
<dbReference type="Proteomes" id="UP001595828">
    <property type="component" value="Unassembled WGS sequence"/>
</dbReference>
<sequence length="101" mass="11506">MPKVRDVCDEVRSKNAGPFWVTIDLFFKTPDDFSRYANSAELDSSKFAKIFGVSKDLVKHFPVDSLNVLKVTYARPRPQGGMIERDMHAGQQFVKLLDLDL</sequence>
<accession>A0ABV8RQ24</accession>
<evidence type="ECO:0000313" key="2">
    <source>
        <dbReference type="EMBL" id="MFC4294655.1"/>
    </source>
</evidence>
<dbReference type="Pfam" id="PF14330">
    <property type="entry name" value="DUF4387"/>
    <property type="match status" value="1"/>
</dbReference>
<organism evidence="2 3">
    <name type="scientific">Novosphingobium tardum</name>
    <dbReference type="NCBI Taxonomy" id="1538021"/>
    <lineage>
        <taxon>Bacteria</taxon>
        <taxon>Pseudomonadati</taxon>
        <taxon>Pseudomonadota</taxon>
        <taxon>Alphaproteobacteria</taxon>
        <taxon>Sphingomonadales</taxon>
        <taxon>Sphingomonadaceae</taxon>
        <taxon>Novosphingobium</taxon>
    </lineage>
</organism>
<comment type="caution">
    <text evidence="2">The sequence shown here is derived from an EMBL/GenBank/DDBJ whole genome shotgun (WGS) entry which is preliminary data.</text>
</comment>
<protein>
    <submittedName>
        <fullName evidence="2">DUF4387 domain-containing protein</fullName>
    </submittedName>
</protein>
<dbReference type="InterPro" id="IPR025496">
    <property type="entry name" value="DUF4387"/>
</dbReference>
<evidence type="ECO:0000313" key="3">
    <source>
        <dbReference type="Proteomes" id="UP001595828"/>
    </source>
</evidence>
<gene>
    <name evidence="2" type="ORF">ACFO0A_06235</name>
</gene>
<evidence type="ECO:0000259" key="1">
    <source>
        <dbReference type="Pfam" id="PF14330"/>
    </source>
</evidence>
<feature type="domain" description="DUF4387" evidence="1">
    <location>
        <begin position="5"/>
        <end position="99"/>
    </location>
</feature>
<reference evidence="3" key="1">
    <citation type="journal article" date="2019" name="Int. J. Syst. Evol. Microbiol.">
        <title>The Global Catalogue of Microorganisms (GCM) 10K type strain sequencing project: providing services to taxonomists for standard genome sequencing and annotation.</title>
        <authorList>
            <consortium name="The Broad Institute Genomics Platform"/>
            <consortium name="The Broad Institute Genome Sequencing Center for Infectious Disease"/>
            <person name="Wu L."/>
            <person name="Ma J."/>
        </authorList>
    </citation>
    <scope>NUCLEOTIDE SEQUENCE [LARGE SCALE GENOMIC DNA]</scope>
    <source>
        <strain evidence="3">CGMCC 1.12989</strain>
    </source>
</reference>
<dbReference type="EMBL" id="JBHSDR010000003">
    <property type="protein sequence ID" value="MFC4294655.1"/>
    <property type="molecule type" value="Genomic_DNA"/>
</dbReference>
<name>A0ABV8RQ24_9SPHN</name>
<proteinExistence type="predicted"/>
<dbReference type="RefSeq" id="WP_379538101.1">
    <property type="nucleotide sequence ID" value="NZ_JBHSDR010000003.1"/>
</dbReference>